<name>A0AA40EBV1_9PEZI</name>
<organism evidence="1 2">
    <name type="scientific">Lasiosphaeris hirsuta</name>
    <dbReference type="NCBI Taxonomy" id="260670"/>
    <lineage>
        <taxon>Eukaryota</taxon>
        <taxon>Fungi</taxon>
        <taxon>Dikarya</taxon>
        <taxon>Ascomycota</taxon>
        <taxon>Pezizomycotina</taxon>
        <taxon>Sordariomycetes</taxon>
        <taxon>Sordariomycetidae</taxon>
        <taxon>Sordariales</taxon>
        <taxon>Lasiosphaeriaceae</taxon>
        <taxon>Lasiosphaeris</taxon>
    </lineage>
</organism>
<gene>
    <name evidence="1" type="ORF">B0H67DRAFT_638255</name>
</gene>
<proteinExistence type="predicted"/>
<reference evidence="1" key="1">
    <citation type="submission" date="2023-06" db="EMBL/GenBank/DDBJ databases">
        <title>Genome-scale phylogeny and comparative genomics of the fungal order Sordariales.</title>
        <authorList>
            <consortium name="Lawrence Berkeley National Laboratory"/>
            <person name="Hensen N."/>
            <person name="Bonometti L."/>
            <person name="Westerberg I."/>
            <person name="Brannstrom I.O."/>
            <person name="Guillou S."/>
            <person name="Cros-Aarteil S."/>
            <person name="Calhoun S."/>
            <person name="Haridas S."/>
            <person name="Kuo A."/>
            <person name="Mondo S."/>
            <person name="Pangilinan J."/>
            <person name="Riley R."/>
            <person name="Labutti K."/>
            <person name="Andreopoulos B."/>
            <person name="Lipzen A."/>
            <person name="Chen C."/>
            <person name="Yanf M."/>
            <person name="Daum C."/>
            <person name="Ng V."/>
            <person name="Clum A."/>
            <person name="Steindorff A."/>
            <person name="Ohm R."/>
            <person name="Martin F."/>
            <person name="Silar P."/>
            <person name="Natvig D."/>
            <person name="Lalanne C."/>
            <person name="Gautier V."/>
            <person name="Ament-Velasquez S.L."/>
            <person name="Kruys A."/>
            <person name="Hutchinson M.I."/>
            <person name="Powell A.J."/>
            <person name="Barry K."/>
            <person name="Miller A.N."/>
            <person name="Grigoriev I.V."/>
            <person name="Debuchy R."/>
            <person name="Gladieux P."/>
            <person name="Thoren M.H."/>
            <person name="Johannesson H."/>
        </authorList>
    </citation>
    <scope>NUCLEOTIDE SEQUENCE</scope>
    <source>
        <strain evidence="1">SMH4607-1</strain>
    </source>
</reference>
<sequence length="137" mass="14527">MASHLVSPTAPLAASVLDEIANGGALNEISNSPGAVRRFIFHNGLRDEATGKLGRPLIFSIYQTGRYGPQNGFRLVFVHQGFLITGATKSQGDAEDVIDSVESVIPQGHMEVVILGEAPPRIEDPVDGCSAESEGRD</sequence>
<comment type="caution">
    <text evidence="1">The sequence shown here is derived from an EMBL/GenBank/DDBJ whole genome shotgun (WGS) entry which is preliminary data.</text>
</comment>
<dbReference type="Proteomes" id="UP001172102">
    <property type="component" value="Unassembled WGS sequence"/>
</dbReference>
<keyword evidence="2" id="KW-1185">Reference proteome</keyword>
<protein>
    <submittedName>
        <fullName evidence="1">Uncharacterized protein</fullName>
    </submittedName>
</protein>
<evidence type="ECO:0000313" key="1">
    <source>
        <dbReference type="EMBL" id="KAK0729663.1"/>
    </source>
</evidence>
<dbReference type="AlphaFoldDB" id="A0AA40EBV1"/>
<accession>A0AA40EBV1</accession>
<evidence type="ECO:0000313" key="2">
    <source>
        <dbReference type="Proteomes" id="UP001172102"/>
    </source>
</evidence>
<dbReference type="EMBL" id="JAUKUA010000001">
    <property type="protein sequence ID" value="KAK0729663.1"/>
    <property type="molecule type" value="Genomic_DNA"/>
</dbReference>